<evidence type="ECO:0000256" key="4">
    <source>
        <dbReference type="ARBA" id="ARBA00022670"/>
    </source>
</evidence>
<dbReference type="Pfam" id="PF00246">
    <property type="entry name" value="Peptidase_M14"/>
    <property type="match status" value="1"/>
</dbReference>
<comment type="cofactor">
    <cofactor evidence="1">
        <name>Zn(2+)</name>
        <dbReference type="ChEBI" id="CHEBI:29105"/>
    </cofactor>
</comment>
<feature type="compositionally biased region" description="Basic and acidic residues" evidence="12">
    <location>
        <begin position="55"/>
        <end position="78"/>
    </location>
</feature>
<evidence type="ECO:0000256" key="11">
    <source>
        <dbReference type="PROSITE-ProRule" id="PRU01379"/>
    </source>
</evidence>
<dbReference type="GO" id="GO:0006508">
    <property type="term" value="P:proteolysis"/>
    <property type="evidence" value="ECO:0007669"/>
    <property type="project" value="UniProtKB-KW"/>
</dbReference>
<keyword evidence="3" id="KW-0121">Carboxypeptidase</keyword>
<keyword evidence="8" id="KW-0862">Zinc</keyword>
<evidence type="ECO:0000256" key="12">
    <source>
        <dbReference type="SAM" id="MobiDB-lite"/>
    </source>
</evidence>
<feature type="compositionally biased region" description="Polar residues" evidence="12">
    <location>
        <begin position="109"/>
        <end position="119"/>
    </location>
</feature>
<dbReference type="AlphaFoldDB" id="A0A336MLA5"/>
<dbReference type="InterPro" id="IPR000834">
    <property type="entry name" value="Peptidase_M14"/>
</dbReference>
<dbReference type="PROSITE" id="PS00132">
    <property type="entry name" value="CARBOXYPEPT_ZN_1"/>
    <property type="match status" value="1"/>
</dbReference>
<sequence length="886" mass="102487">MIIVYPKLGGKDDHEDEHSEEHEYHDKSESYEKKKKHHHHHHHKKKKHHHHHKKDKSESYEHDEHDSYEYRTISKRDVNASLENAKVIKTNIHVTSEFAAPSIQSTTAPTVVNGTSIQSRKPERSDDKSEESVETSSYEDDYPTFSMGFDEDDYDSRDVSASLTREDSEYSDEYSPKHSKKKQGSYEYLKKPGSYENSKDVVKKKKKYYEDDYEDEPEGFFDMILGSVSRFFSSFMTGGYAKAPKIRKRYDSYEDYSDEDPTARSTTPRIEYRRPKRPKASLMEERRPKDPWYYPSYLFSSSENNEVVVLPTPSPLTSMTTTEKSTWFSNLNPLGIFSIFSSKDDVTTTSRPIESSDENMFDWMPSFMTTTTVSPPISSVQETIQINLPKPLQDPSTWVGILQALQNASQSTTTTESYMMQPPPPIYDEPQVKSYANNQVWRVLPRTQEHVNSLSDHKKGEYGEKLIWLKGPSLRGPTDVIVDPENLESFKEFLDDEGIPFDITIWNLEKAIKYENPPVRYNMMSTEHPLTWYHYHRYGDILKFMEYLQRNFPKHVELIPIGSSFEGMPLVIVKIFSNEADNSFAAYSKTVYQRKNDKKSHYKRKKSKKRVSKPAVFIEAGAHAREWIGPASATWILNHLIDLIHKNNTLNDTIFSVDWYIMPVLNPDGYEYSHNYDRMWRKTRTKIEKKDSLLTAAMNWLQTDDDDPQQIEALKKYCYGTDLNRNWGDSWGVVGASQDPCNDYYAGSAPFSEPESKALSKFLMEHHKKIKIYVSLHSYGQLIAYPPSPSFAYVHERYDDLFDMAMVSLEKLRSSGSPTKYLIDTSSDMIYHRSGSSDSYAMHQIGIPYAFTVELRGTNGPILPANQIEMAAAEAFHLIQGMVEYI</sequence>
<evidence type="ECO:0000256" key="6">
    <source>
        <dbReference type="ARBA" id="ARBA00022729"/>
    </source>
</evidence>
<feature type="compositionally biased region" description="Basic and acidic residues" evidence="12">
    <location>
        <begin position="120"/>
        <end position="131"/>
    </location>
</feature>
<feature type="active site" description="Proton donor/acceptor" evidence="11">
    <location>
        <position position="854"/>
    </location>
</feature>
<keyword evidence="10" id="KW-1015">Disulfide bond</keyword>
<dbReference type="Gene3D" id="3.30.70.340">
    <property type="entry name" value="Metallocarboxypeptidase-like"/>
    <property type="match status" value="1"/>
</dbReference>
<dbReference type="InterPro" id="IPR057246">
    <property type="entry name" value="CARBOXYPEPT_ZN_1"/>
</dbReference>
<evidence type="ECO:0000256" key="9">
    <source>
        <dbReference type="ARBA" id="ARBA00023049"/>
    </source>
</evidence>
<protein>
    <submittedName>
        <fullName evidence="14">CSON002803 protein</fullName>
    </submittedName>
</protein>
<dbReference type="EMBL" id="UFQT01001474">
    <property type="protein sequence ID" value="SSX30720.1"/>
    <property type="molecule type" value="Genomic_DNA"/>
</dbReference>
<evidence type="ECO:0000256" key="10">
    <source>
        <dbReference type="ARBA" id="ARBA00023157"/>
    </source>
</evidence>
<evidence type="ECO:0000256" key="3">
    <source>
        <dbReference type="ARBA" id="ARBA00022645"/>
    </source>
</evidence>
<comment type="similarity">
    <text evidence="2 11">Belongs to the peptidase M14 family.</text>
</comment>
<dbReference type="SMART" id="SM00631">
    <property type="entry name" value="Zn_pept"/>
    <property type="match status" value="1"/>
</dbReference>
<feature type="domain" description="Peptidase M14" evidence="13">
    <location>
        <begin position="534"/>
        <end position="886"/>
    </location>
</feature>
<name>A0A336MLA5_CULSO</name>
<dbReference type="PANTHER" id="PTHR11705">
    <property type="entry name" value="PROTEASE FAMILY M14 CARBOXYPEPTIDASE A,B"/>
    <property type="match status" value="1"/>
</dbReference>
<feature type="compositionally biased region" description="Basic and acidic residues" evidence="12">
    <location>
        <begin position="9"/>
        <end position="32"/>
    </location>
</feature>
<dbReference type="OMA" id="MMPWDFF"/>
<gene>
    <name evidence="14" type="primary">CSON002803</name>
</gene>
<feature type="compositionally biased region" description="Acidic residues" evidence="12">
    <location>
        <begin position="132"/>
        <end position="142"/>
    </location>
</feature>
<feature type="region of interest" description="Disordered" evidence="12">
    <location>
        <begin position="109"/>
        <end position="193"/>
    </location>
</feature>
<dbReference type="VEuPathDB" id="VectorBase:CSON002803"/>
<evidence type="ECO:0000256" key="1">
    <source>
        <dbReference type="ARBA" id="ARBA00001947"/>
    </source>
</evidence>
<dbReference type="FunFam" id="3.40.630.10:FF:000084">
    <property type="entry name" value="Carboxypeptidase B2"/>
    <property type="match status" value="2"/>
</dbReference>
<dbReference type="PANTHER" id="PTHR11705:SF89">
    <property type="entry name" value="PEPTIDASE M14 CARBOXYPEPTIDASE A DOMAIN-CONTAINING PROTEIN"/>
    <property type="match status" value="1"/>
</dbReference>
<feature type="region of interest" description="Disordered" evidence="12">
    <location>
        <begin position="254"/>
        <end position="284"/>
    </location>
</feature>
<keyword evidence="7" id="KW-0378">Hydrolase</keyword>
<evidence type="ECO:0000256" key="5">
    <source>
        <dbReference type="ARBA" id="ARBA00022723"/>
    </source>
</evidence>
<keyword evidence="6" id="KW-0732">Signal</keyword>
<dbReference type="GO" id="GO:0008270">
    <property type="term" value="F:zinc ion binding"/>
    <property type="evidence" value="ECO:0007669"/>
    <property type="project" value="InterPro"/>
</dbReference>
<dbReference type="InterPro" id="IPR036990">
    <property type="entry name" value="M14A-like_propep"/>
</dbReference>
<dbReference type="Gene3D" id="3.40.630.10">
    <property type="entry name" value="Zn peptidases"/>
    <property type="match status" value="1"/>
</dbReference>
<dbReference type="GO" id="GO:0005615">
    <property type="term" value="C:extracellular space"/>
    <property type="evidence" value="ECO:0007669"/>
    <property type="project" value="TreeGrafter"/>
</dbReference>
<dbReference type="Pfam" id="PF02244">
    <property type="entry name" value="Propep_M14"/>
    <property type="match status" value="1"/>
</dbReference>
<dbReference type="SUPFAM" id="SSF53187">
    <property type="entry name" value="Zn-dependent exopeptidases"/>
    <property type="match status" value="1"/>
</dbReference>
<keyword evidence="5" id="KW-0479">Metal-binding</keyword>
<dbReference type="PRINTS" id="PR00765">
    <property type="entry name" value="CRBOXYPTASEA"/>
</dbReference>
<dbReference type="PROSITE" id="PS52035">
    <property type="entry name" value="PEPTIDASE_M14"/>
    <property type="match status" value="1"/>
</dbReference>
<organism evidence="14">
    <name type="scientific">Culicoides sonorensis</name>
    <name type="common">Biting midge</name>
    <dbReference type="NCBI Taxonomy" id="179676"/>
    <lineage>
        <taxon>Eukaryota</taxon>
        <taxon>Metazoa</taxon>
        <taxon>Ecdysozoa</taxon>
        <taxon>Arthropoda</taxon>
        <taxon>Hexapoda</taxon>
        <taxon>Insecta</taxon>
        <taxon>Pterygota</taxon>
        <taxon>Neoptera</taxon>
        <taxon>Endopterygota</taxon>
        <taxon>Diptera</taxon>
        <taxon>Nematocera</taxon>
        <taxon>Chironomoidea</taxon>
        <taxon>Ceratopogonidae</taxon>
        <taxon>Ceratopogoninae</taxon>
        <taxon>Culicoides</taxon>
        <taxon>Monoculicoides</taxon>
    </lineage>
</organism>
<proteinExistence type="inferred from homology"/>
<dbReference type="InterPro" id="IPR003146">
    <property type="entry name" value="M14A_act_pep"/>
</dbReference>
<dbReference type="GO" id="GO:0004181">
    <property type="term" value="F:metallocarboxypeptidase activity"/>
    <property type="evidence" value="ECO:0007669"/>
    <property type="project" value="InterPro"/>
</dbReference>
<evidence type="ECO:0000313" key="14">
    <source>
        <dbReference type="EMBL" id="SSX30720.1"/>
    </source>
</evidence>
<evidence type="ECO:0000259" key="13">
    <source>
        <dbReference type="PROSITE" id="PS52035"/>
    </source>
</evidence>
<dbReference type="SUPFAM" id="SSF54897">
    <property type="entry name" value="Protease propeptides/inhibitors"/>
    <property type="match status" value="1"/>
</dbReference>
<reference evidence="14" key="1">
    <citation type="submission" date="2018-07" db="EMBL/GenBank/DDBJ databases">
        <authorList>
            <person name="Quirk P.G."/>
            <person name="Krulwich T.A."/>
        </authorList>
    </citation>
    <scope>NUCLEOTIDE SEQUENCE</scope>
</reference>
<evidence type="ECO:0000256" key="7">
    <source>
        <dbReference type="ARBA" id="ARBA00022801"/>
    </source>
</evidence>
<feature type="region of interest" description="Disordered" evidence="12">
    <location>
        <begin position="1"/>
        <end position="80"/>
    </location>
</feature>
<feature type="compositionally biased region" description="Basic residues" evidence="12">
    <location>
        <begin position="33"/>
        <end position="54"/>
    </location>
</feature>
<evidence type="ECO:0000256" key="2">
    <source>
        <dbReference type="ARBA" id="ARBA00005988"/>
    </source>
</evidence>
<accession>A0A336MLA5</accession>
<keyword evidence="9" id="KW-0482">Metalloprotease</keyword>
<evidence type="ECO:0000256" key="8">
    <source>
        <dbReference type="ARBA" id="ARBA00022833"/>
    </source>
</evidence>
<keyword evidence="4" id="KW-0645">Protease</keyword>